<evidence type="ECO:0000313" key="2">
    <source>
        <dbReference type="EMBL" id="VDK64278.1"/>
    </source>
</evidence>
<accession>A0A183DIX4</accession>
<feature type="region of interest" description="Disordered" evidence="1">
    <location>
        <begin position="129"/>
        <end position="168"/>
    </location>
</feature>
<dbReference type="Proteomes" id="UP000271098">
    <property type="component" value="Unassembled WGS sequence"/>
</dbReference>
<reference evidence="2 3" key="2">
    <citation type="submission" date="2018-11" db="EMBL/GenBank/DDBJ databases">
        <authorList>
            <consortium name="Pathogen Informatics"/>
        </authorList>
    </citation>
    <scope>NUCLEOTIDE SEQUENCE [LARGE SCALE GENOMIC DNA]</scope>
</reference>
<reference evidence="4" key="1">
    <citation type="submission" date="2016-06" db="UniProtKB">
        <authorList>
            <consortium name="WormBaseParasite"/>
        </authorList>
    </citation>
    <scope>IDENTIFICATION</scope>
</reference>
<sequence length="203" mass="21800">MYALIIVGLAVDIKGHNGIAAAKEPSPQPLGYVYPGAPEPERPSLPSPYTGVGGVGLKSAIQMSKQQSTLPQQQQLPQFSFSDALQSSSWKPSPFAQSGFGRGSNPSSTSVFGGNVSFDEERRFEASLPSGKSYSSFPSSSSNPASGMFMTPQAKERENPRQNPDMSSVLSQLPKSFWGKSLFFPDKKYCFGSVSRFMNGCGH</sequence>
<organism evidence="4">
    <name type="scientific">Gongylonema pulchrum</name>
    <dbReference type="NCBI Taxonomy" id="637853"/>
    <lineage>
        <taxon>Eukaryota</taxon>
        <taxon>Metazoa</taxon>
        <taxon>Ecdysozoa</taxon>
        <taxon>Nematoda</taxon>
        <taxon>Chromadorea</taxon>
        <taxon>Rhabditida</taxon>
        <taxon>Spirurina</taxon>
        <taxon>Spiruromorpha</taxon>
        <taxon>Spiruroidea</taxon>
        <taxon>Gongylonematidae</taxon>
        <taxon>Gongylonema</taxon>
    </lineage>
</organism>
<evidence type="ECO:0000256" key="1">
    <source>
        <dbReference type="SAM" id="MobiDB-lite"/>
    </source>
</evidence>
<name>A0A183DIX4_9BILA</name>
<protein>
    <submittedName>
        <fullName evidence="4">Ovule protein</fullName>
    </submittedName>
</protein>
<evidence type="ECO:0000313" key="4">
    <source>
        <dbReference type="WBParaSite" id="GPUH_0000867501-mRNA-1"/>
    </source>
</evidence>
<feature type="compositionally biased region" description="Low complexity" evidence="1">
    <location>
        <begin position="129"/>
        <end position="146"/>
    </location>
</feature>
<evidence type="ECO:0000313" key="3">
    <source>
        <dbReference type="Proteomes" id="UP000271098"/>
    </source>
</evidence>
<gene>
    <name evidence="2" type="ORF">GPUH_LOCUS8666</name>
</gene>
<keyword evidence="3" id="KW-1185">Reference proteome</keyword>
<proteinExistence type="predicted"/>
<dbReference type="EMBL" id="UYRT01025862">
    <property type="protein sequence ID" value="VDK64278.1"/>
    <property type="molecule type" value="Genomic_DNA"/>
</dbReference>
<feature type="region of interest" description="Disordered" evidence="1">
    <location>
        <begin position="90"/>
        <end position="114"/>
    </location>
</feature>
<dbReference type="AlphaFoldDB" id="A0A183DIX4"/>
<dbReference type="WBParaSite" id="GPUH_0000867501-mRNA-1">
    <property type="protein sequence ID" value="GPUH_0000867501-mRNA-1"/>
    <property type="gene ID" value="GPUH_0000867501"/>
</dbReference>